<keyword evidence="8" id="KW-1185">Reference proteome</keyword>
<organism evidence="7 8">
    <name type="scientific">Ammoniphilus oxalaticus</name>
    <dbReference type="NCBI Taxonomy" id="66863"/>
    <lineage>
        <taxon>Bacteria</taxon>
        <taxon>Bacillati</taxon>
        <taxon>Bacillota</taxon>
        <taxon>Bacilli</taxon>
        <taxon>Bacillales</taxon>
        <taxon>Paenibacillaceae</taxon>
        <taxon>Aneurinibacillus group</taxon>
        <taxon>Ammoniphilus</taxon>
    </lineage>
</organism>
<dbReference type="EMBL" id="MCHY01000008">
    <property type="protein sequence ID" value="RKD24579.1"/>
    <property type="molecule type" value="Genomic_DNA"/>
</dbReference>
<feature type="transmembrane region" description="Helical" evidence="6">
    <location>
        <begin position="76"/>
        <end position="102"/>
    </location>
</feature>
<dbReference type="Pfam" id="PF09678">
    <property type="entry name" value="Caa3_CtaG"/>
    <property type="match status" value="1"/>
</dbReference>
<evidence type="ECO:0008006" key="9">
    <source>
        <dbReference type="Google" id="ProtNLM"/>
    </source>
</evidence>
<evidence type="ECO:0000256" key="5">
    <source>
        <dbReference type="ARBA" id="ARBA00023136"/>
    </source>
</evidence>
<evidence type="ECO:0000256" key="2">
    <source>
        <dbReference type="ARBA" id="ARBA00022475"/>
    </source>
</evidence>
<keyword evidence="5 6" id="KW-0472">Membrane</keyword>
<keyword evidence="3 6" id="KW-0812">Transmembrane</keyword>
<feature type="transmembrane region" description="Helical" evidence="6">
    <location>
        <begin position="157"/>
        <end position="179"/>
    </location>
</feature>
<protein>
    <recommendedName>
        <fullName evidence="9">Cytochrome c oxidase assembly protein</fullName>
    </recommendedName>
</protein>
<accession>A0A419SKV0</accession>
<evidence type="ECO:0000313" key="7">
    <source>
        <dbReference type="EMBL" id="RKD24579.1"/>
    </source>
</evidence>
<dbReference type="AlphaFoldDB" id="A0A419SKV0"/>
<comment type="caution">
    <text evidence="7">The sequence shown here is derived from an EMBL/GenBank/DDBJ whole genome shotgun (WGS) entry which is preliminary data.</text>
</comment>
<dbReference type="GO" id="GO:0005886">
    <property type="term" value="C:plasma membrane"/>
    <property type="evidence" value="ECO:0007669"/>
    <property type="project" value="UniProtKB-SubCell"/>
</dbReference>
<keyword evidence="4 6" id="KW-1133">Transmembrane helix</keyword>
<feature type="transmembrane region" description="Helical" evidence="6">
    <location>
        <begin position="15"/>
        <end position="38"/>
    </location>
</feature>
<name>A0A419SKV0_9BACL</name>
<feature type="transmembrane region" description="Helical" evidence="6">
    <location>
        <begin position="232"/>
        <end position="251"/>
    </location>
</feature>
<gene>
    <name evidence="7" type="ORF">BEP19_09385</name>
</gene>
<dbReference type="Proteomes" id="UP000284219">
    <property type="component" value="Unassembled WGS sequence"/>
</dbReference>
<dbReference type="OrthoDB" id="5024156at2"/>
<feature type="transmembrane region" description="Helical" evidence="6">
    <location>
        <begin position="123"/>
        <end position="145"/>
    </location>
</feature>
<feature type="transmembrane region" description="Helical" evidence="6">
    <location>
        <begin position="191"/>
        <end position="212"/>
    </location>
</feature>
<comment type="subcellular location">
    <subcellularLocation>
        <location evidence="1">Cell membrane</location>
        <topology evidence="1">Multi-pass membrane protein</topology>
    </subcellularLocation>
</comment>
<dbReference type="RefSeq" id="WP_120189873.1">
    <property type="nucleotide sequence ID" value="NZ_MCHY01000008.1"/>
</dbReference>
<evidence type="ECO:0000256" key="1">
    <source>
        <dbReference type="ARBA" id="ARBA00004651"/>
    </source>
</evidence>
<evidence type="ECO:0000256" key="6">
    <source>
        <dbReference type="SAM" id="Phobius"/>
    </source>
</evidence>
<sequence>MNAHLHNFLFDPIVVAQWILAFPFLLGIFVYALAVLFSNRKYRRWPLLRTFFWLLGSVCSLVAVIGPLASKAYVDFFAHMIGHLLLGMLGPLLMALGAPLTLILRTLPIHLARRLTALLRKKLLRMISDPVVAALLNIGGLWILYMTNLYAMMHEYTILHVLIHLHVFLAGYVFTTAMIEIDPNPHRASYTYRMTVLVSALAAHCILSKYIYADPPQGVLRSEAERGGMLMFYGGDVVDALIILILCLQWYRASRPIKVVTASKSSNEM</sequence>
<feature type="transmembrane region" description="Helical" evidence="6">
    <location>
        <begin position="50"/>
        <end position="70"/>
    </location>
</feature>
<evidence type="ECO:0000313" key="8">
    <source>
        <dbReference type="Proteomes" id="UP000284219"/>
    </source>
</evidence>
<reference evidence="7 8" key="1">
    <citation type="submission" date="2016-08" db="EMBL/GenBank/DDBJ databases">
        <title>Novel Firmicute Genomes.</title>
        <authorList>
            <person name="Poppleton D.I."/>
            <person name="Gribaldo S."/>
        </authorList>
    </citation>
    <scope>NUCLEOTIDE SEQUENCE [LARGE SCALE GENOMIC DNA]</scope>
    <source>
        <strain evidence="7 8">RAOx-1</strain>
    </source>
</reference>
<dbReference type="InterPro" id="IPR019108">
    <property type="entry name" value="Caa3_assmbl_CtaG-rel"/>
</dbReference>
<keyword evidence="2" id="KW-1003">Cell membrane</keyword>
<evidence type="ECO:0000256" key="3">
    <source>
        <dbReference type="ARBA" id="ARBA00022692"/>
    </source>
</evidence>
<proteinExistence type="predicted"/>
<evidence type="ECO:0000256" key="4">
    <source>
        <dbReference type="ARBA" id="ARBA00022989"/>
    </source>
</evidence>